<evidence type="ECO:0000313" key="5">
    <source>
        <dbReference type="Proteomes" id="UP000332515"/>
    </source>
</evidence>
<dbReference type="InterPro" id="IPR050740">
    <property type="entry name" value="Aldehyde_DH_Superfamily"/>
</dbReference>
<keyword evidence="5" id="KW-1185">Reference proteome</keyword>
<evidence type="ECO:0000256" key="2">
    <source>
        <dbReference type="ARBA" id="ARBA00023002"/>
    </source>
</evidence>
<keyword evidence="2" id="KW-0560">Oxidoreductase</keyword>
<comment type="caution">
    <text evidence="4">The sequence shown here is derived from an EMBL/GenBank/DDBJ whole genome shotgun (WGS) entry which is preliminary data.</text>
</comment>
<reference evidence="4 5" key="1">
    <citation type="submission" date="2019-09" db="EMBL/GenBank/DDBJ databases">
        <title>Segnochrobactrum spirostomi gen. nov., sp. nov., isolated from the ciliate Spirostomum cf. yagiui and description of a novel family, Segnochrobactraceae fam. nov. within the order Rhizobiales of the class Alphaproteobacteria.</title>
        <authorList>
            <person name="Akter S."/>
            <person name="Shazib S.U.A."/>
            <person name="Shin M.K."/>
        </authorList>
    </citation>
    <scope>NUCLEOTIDE SEQUENCE [LARGE SCALE GENOMIC DNA]</scope>
    <source>
        <strain evidence="4 5">Sp-1</strain>
    </source>
</reference>
<dbReference type="Gene3D" id="3.40.309.10">
    <property type="entry name" value="Aldehyde Dehydrogenase, Chain A, domain 2"/>
    <property type="match status" value="1"/>
</dbReference>
<name>A0A6A7Y914_9HYPH</name>
<dbReference type="InterPro" id="IPR016161">
    <property type="entry name" value="Ald_DH/histidinol_DH"/>
</dbReference>
<evidence type="ECO:0000313" key="4">
    <source>
        <dbReference type="EMBL" id="MQT14132.1"/>
    </source>
</evidence>
<dbReference type="Pfam" id="PF00171">
    <property type="entry name" value="Aldedh"/>
    <property type="match status" value="1"/>
</dbReference>
<dbReference type="Proteomes" id="UP000332515">
    <property type="component" value="Unassembled WGS sequence"/>
</dbReference>
<dbReference type="PANTHER" id="PTHR43353:SF5">
    <property type="entry name" value="SUCCINATE-SEMIALDEHYDE DEHYDROGENASE, MITOCHONDRIAL"/>
    <property type="match status" value="1"/>
</dbReference>
<evidence type="ECO:0000259" key="3">
    <source>
        <dbReference type="Pfam" id="PF00171"/>
    </source>
</evidence>
<sequence length="474" mass="50552">MILYRNFVSGHFLDPADTPRIAVRSPASGLTVAEIPLASSTDIAAAIATARDAQRRWAALPAIERGNALRRLADGIEAQADRIGAALAAESGKSRTDARGEAIYGAELMRYHAEWARRIEGEIIPSDDPDETLMLRREPIGLVACLIPFNYPIYTLIRKIAPALIAGNGVVVRPSNATPASALVLAECVAEAELPAGLVSILAMDHDAAARLCTDPAIGMITLTGSVTAGRAVLDYAKANIAKPSLELGGKTPVIVAPDADLDAVAAGLLAAKTTHCGQLCTAPARLYAHRSIHDALLARLRDAFRARPFGDRAVDPARMGPLQTEAARSALHAMVERAVAEGAVLEAGGTLPEGPGWFYPPTLLSGCRQDMEIVREEVFGPVLPVLVYDDAEESLALANDHQYGLSSVLFTNDHRTIMRFAGAIEAGELYVNRFPADPYQGFHAGWKRSGLGGDDGKHGMLEFTQTRLVILKH</sequence>
<proteinExistence type="inferred from homology"/>
<dbReference type="GO" id="GO:0004777">
    <property type="term" value="F:succinate-semialdehyde dehydrogenase (NAD+) activity"/>
    <property type="evidence" value="ECO:0007669"/>
    <property type="project" value="TreeGrafter"/>
</dbReference>
<dbReference type="PANTHER" id="PTHR43353">
    <property type="entry name" value="SUCCINATE-SEMIALDEHYDE DEHYDROGENASE, MITOCHONDRIAL"/>
    <property type="match status" value="1"/>
</dbReference>
<dbReference type="InterPro" id="IPR016162">
    <property type="entry name" value="Ald_DH_N"/>
</dbReference>
<dbReference type="Gene3D" id="3.40.605.10">
    <property type="entry name" value="Aldehyde Dehydrogenase, Chain A, domain 1"/>
    <property type="match status" value="1"/>
</dbReference>
<gene>
    <name evidence="4" type="ORF">F0357_16075</name>
</gene>
<evidence type="ECO:0000256" key="1">
    <source>
        <dbReference type="ARBA" id="ARBA00009986"/>
    </source>
</evidence>
<dbReference type="FunFam" id="3.40.605.10:FF:000007">
    <property type="entry name" value="NAD/NADP-dependent betaine aldehyde dehydrogenase"/>
    <property type="match status" value="1"/>
</dbReference>
<dbReference type="InterPro" id="IPR016163">
    <property type="entry name" value="Ald_DH_C"/>
</dbReference>
<comment type="similarity">
    <text evidence="1">Belongs to the aldehyde dehydrogenase family.</text>
</comment>
<organism evidence="4 5">
    <name type="scientific">Segnochrobactrum spirostomi</name>
    <dbReference type="NCBI Taxonomy" id="2608987"/>
    <lineage>
        <taxon>Bacteria</taxon>
        <taxon>Pseudomonadati</taxon>
        <taxon>Pseudomonadota</taxon>
        <taxon>Alphaproteobacteria</taxon>
        <taxon>Hyphomicrobiales</taxon>
        <taxon>Segnochrobactraceae</taxon>
        <taxon>Segnochrobactrum</taxon>
    </lineage>
</organism>
<feature type="domain" description="Aldehyde dehydrogenase" evidence="3">
    <location>
        <begin position="17"/>
        <end position="470"/>
    </location>
</feature>
<dbReference type="RefSeq" id="WP_153484254.1">
    <property type="nucleotide sequence ID" value="NZ_VWNA01000001.1"/>
</dbReference>
<dbReference type="SUPFAM" id="SSF53720">
    <property type="entry name" value="ALDH-like"/>
    <property type="match status" value="1"/>
</dbReference>
<dbReference type="GO" id="GO:0009450">
    <property type="term" value="P:gamma-aminobutyric acid catabolic process"/>
    <property type="evidence" value="ECO:0007669"/>
    <property type="project" value="TreeGrafter"/>
</dbReference>
<dbReference type="AlphaFoldDB" id="A0A6A7Y914"/>
<protein>
    <submittedName>
        <fullName evidence="4">Aldehyde dehydrogenase family protein</fullName>
    </submittedName>
</protein>
<accession>A0A6A7Y914</accession>
<dbReference type="EMBL" id="VWNA01000001">
    <property type="protein sequence ID" value="MQT14132.1"/>
    <property type="molecule type" value="Genomic_DNA"/>
</dbReference>
<dbReference type="InterPro" id="IPR015590">
    <property type="entry name" value="Aldehyde_DH_dom"/>
</dbReference>